<name>A0A4Y2QT98_ARAVE</name>
<proteinExistence type="predicted"/>
<accession>A0A4Y2QT98</accession>
<dbReference type="Proteomes" id="UP000499080">
    <property type="component" value="Unassembled WGS sequence"/>
</dbReference>
<protein>
    <submittedName>
        <fullName evidence="1">Uncharacterized protein</fullName>
    </submittedName>
</protein>
<sequence>MGWISAVVLGGRNIAEISPSSLYSSSAEGRPGQLFNKPSPRETSLVVSACGDITKIALNGSPVPKHTENLPVRVINNLLVVIGFDGRTGYFHKELALVLGVSSGPNKKIILISLKSLPNVSEEDYEAWIKVDLNLEKAEKLQKKQNIKHGMNRTHFPREHEDNVEEEGMKEKPSSQRKKLCNLLVF</sequence>
<evidence type="ECO:0000313" key="1">
    <source>
        <dbReference type="EMBL" id="GBN66375.1"/>
    </source>
</evidence>
<evidence type="ECO:0000313" key="2">
    <source>
        <dbReference type="Proteomes" id="UP000499080"/>
    </source>
</evidence>
<reference evidence="1 2" key="1">
    <citation type="journal article" date="2019" name="Sci. Rep.">
        <title>Orb-weaving spider Araneus ventricosus genome elucidates the spidroin gene catalogue.</title>
        <authorList>
            <person name="Kono N."/>
            <person name="Nakamura H."/>
            <person name="Ohtoshi R."/>
            <person name="Moran D.A.P."/>
            <person name="Shinohara A."/>
            <person name="Yoshida Y."/>
            <person name="Fujiwara M."/>
            <person name="Mori M."/>
            <person name="Tomita M."/>
            <person name="Arakawa K."/>
        </authorList>
    </citation>
    <scope>NUCLEOTIDE SEQUENCE [LARGE SCALE GENOMIC DNA]</scope>
</reference>
<gene>
    <name evidence="1" type="ORF">AVEN_238817_1</name>
</gene>
<dbReference type="EMBL" id="BGPR01014714">
    <property type="protein sequence ID" value="GBN66375.1"/>
    <property type="molecule type" value="Genomic_DNA"/>
</dbReference>
<keyword evidence="2" id="KW-1185">Reference proteome</keyword>
<comment type="caution">
    <text evidence="1">The sequence shown here is derived from an EMBL/GenBank/DDBJ whole genome shotgun (WGS) entry which is preliminary data.</text>
</comment>
<dbReference type="AlphaFoldDB" id="A0A4Y2QT98"/>
<organism evidence="1 2">
    <name type="scientific">Araneus ventricosus</name>
    <name type="common">Orbweaver spider</name>
    <name type="synonym">Epeira ventricosa</name>
    <dbReference type="NCBI Taxonomy" id="182803"/>
    <lineage>
        <taxon>Eukaryota</taxon>
        <taxon>Metazoa</taxon>
        <taxon>Ecdysozoa</taxon>
        <taxon>Arthropoda</taxon>
        <taxon>Chelicerata</taxon>
        <taxon>Arachnida</taxon>
        <taxon>Araneae</taxon>
        <taxon>Araneomorphae</taxon>
        <taxon>Entelegynae</taxon>
        <taxon>Araneoidea</taxon>
        <taxon>Araneidae</taxon>
        <taxon>Araneus</taxon>
    </lineage>
</organism>